<evidence type="ECO:0000313" key="5">
    <source>
        <dbReference type="EMBL" id="BCS81043.1"/>
    </source>
</evidence>
<dbReference type="RefSeq" id="WP_207182132.1">
    <property type="nucleotide sequence ID" value="NZ_AP024480.1"/>
</dbReference>
<accession>A0ABM7NLR1</accession>
<evidence type="ECO:0000259" key="4">
    <source>
        <dbReference type="Pfam" id="PF25917"/>
    </source>
</evidence>
<feature type="coiled-coil region" evidence="3">
    <location>
        <begin position="169"/>
        <end position="203"/>
    </location>
</feature>
<dbReference type="InterPro" id="IPR050465">
    <property type="entry name" value="UPF0194_transport"/>
</dbReference>
<gene>
    <name evidence="5" type="ORF">CaldiYA01_10030</name>
</gene>
<dbReference type="Gene3D" id="2.40.50.100">
    <property type="match status" value="1"/>
</dbReference>
<dbReference type="PRINTS" id="PR01490">
    <property type="entry name" value="RTXTOXIND"/>
</dbReference>
<dbReference type="PANTHER" id="PTHR32347:SF23">
    <property type="entry name" value="BLL5650 PROTEIN"/>
    <property type="match status" value="1"/>
</dbReference>
<dbReference type="EMBL" id="AP024480">
    <property type="protein sequence ID" value="BCS81043.1"/>
    <property type="molecule type" value="Genomic_DNA"/>
</dbReference>
<reference evidence="5 6" key="1">
    <citation type="submission" date="2021-02" db="EMBL/GenBank/DDBJ databases">
        <title>Nitrogen-fixing ability and nitrogen fixation related genes of thermophilic fermentative bacteria in the genus Caldicellulosiruptor.</title>
        <authorList>
            <person name="Chen Y."/>
            <person name="Nishihara A."/>
            <person name="Haruta S."/>
        </authorList>
    </citation>
    <scope>NUCLEOTIDE SEQUENCE [LARGE SCALE GENOMIC DNA]</scope>
    <source>
        <strain evidence="5 6">YA01</strain>
    </source>
</reference>
<keyword evidence="2 3" id="KW-0175">Coiled coil</keyword>
<dbReference type="PANTHER" id="PTHR32347">
    <property type="entry name" value="EFFLUX SYSTEM COMPONENT YKNX-RELATED"/>
    <property type="match status" value="1"/>
</dbReference>
<dbReference type="Pfam" id="PF25917">
    <property type="entry name" value="BSH_RND"/>
    <property type="match status" value="1"/>
</dbReference>
<evidence type="ECO:0000313" key="6">
    <source>
        <dbReference type="Proteomes" id="UP000663623"/>
    </source>
</evidence>
<feature type="domain" description="Multidrug resistance protein MdtA-like barrel-sandwich hybrid" evidence="4">
    <location>
        <begin position="45"/>
        <end position="272"/>
    </location>
</feature>
<protein>
    <submittedName>
        <fullName evidence="5">Secretion protein HlyD</fullName>
    </submittedName>
</protein>
<keyword evidence="6" id="KW-1185">Reference proteome</keyword>
<organism evidence="5 6">
    <name type="scientific">Caldicellulosiruptor diazotrophicus</name>
    <dbReference type="NCBI Taxonomy" id="2806205"/>
    <lineage>
        <taxon>Bacteria</taxon>
        <taxon>Bacillati</taxon>
        <taxon>Bacillota</taxon>
        <taxon>Bacillota incertae sedis</taxon>
        <taxon>Caldicellulosiruptorales</taxon>
        <taxon>Caldicellulosiruptoraceae</taxon>
        <taxon>Caldicellulosiruptor</taxon>
    </lineage>
</organism>
<name>A0ABM7NLR1_9FIRM</name>
<dbReference type="InterPro" id="IPR058625">
    <property type="entry name" value="MdtA-like_BSH"/>
</dbReference>
<evidence type="ECO:0000256" key="3">
    <source>
        <dbReference type="SAM" id="Coils"/>
    </source>
</evidence>
<comment type="subcellular location">
    <subcellularLocation>
        <location evidence="1">Cell envelope</location>
    </subcellularLocation>
</comment>
<dbReference type="Proteomes" id="UP000663623">
    <property type="component" value="Chromosome"/>
</dbReference>
<evidence type="ECO:0000256" key="1">
    <source>
        <dbReference type="ARBA" id="ARBA00004196"/>
    </source>
</evidence>
<proteinExistence type="predicted"/>
<dbReference type="Gene3D" id="2.40.30.170">
    <property type="match status" value="1"/>
</dbReference>
<dbReference type="PROSITE" id="PS51257">
    <property type="entry name" value="PROKAR_LIPOPROTEIN"/>
    <property type="match status" value="1"/>
</dbReference>
<dbReference type="SUPFAM" id="SSF111369">
    <property type="entry name" value="HlyD-like secretion proteins"/>
    <property type="match status" value="2"/>
</dbReference>
<evidence type="ECO:0000256" key="2">
    <source>
        <dbReference type="ARBA" id="ARBA00023054"/>
    </source>
</evidence>
<sequence>MASIKIKTKLVLFSSFCIIFLFFLTGCKAKSGEDIYSSTVEVKSLDINSEIAGRVEKVYVEEGSKVEKGDVIAKLDSSVLEIQKNLSLYNLKIAKISSEISKENLEIAKLKYSLVNEKPSKYQLDQLKENIFQLEALKEGNAKNISLLRKAIEDLKTIRVSDTEILKTLTELKIQLNSLEAQNESVAHQIKSLEAQFQMVKNENVMPEDKSIYAILVEIAQKNYSQALEYVKIAEGNLKLCEENLKKASIISPANGIISIKGVEEGQFVGPGSFVAQISLDHYYLKIYVPSTKLGKVKIGKEVSIVSEDGQKAYGEIVYISDKAEFTPRNVETKEEKQKMVFMVKIDVTKNKEILKPGMIVDIIL</sequence>